<feature type="non-terminal residue" evidence="1">
    <location>
        <position position="1"/>
    </location>
</feature>
<reference evidence="1" key="1">
    <citation type="submission" date="2021-06" db="EMBL/GenBank/DDBJ databases">
        <authorList>
            <person name="Kallberg Y."/>
            <person name="Tangrot J."/>
            <person name="Rosling A."/>
        </authorList>
    </citation>
    <scope>NUCLEOTIDE SEQUENCE</scope>
    <source>
        <strain evidence="1">AU212A</strain>
    </source>
</reference>
<feature type="non-terminal residue" evidence="1">
    <location>
        <position position="60"/>
    </location>
</feature>
<dbReference type="Proteomes" id="UP000789860">
    <property type="component" value="Unassembled WGS sequence"/>
</dbReference>
<dbReference type="EMBL" id="CAJVPM010011376">
    <property type="protein sequence ID" value="CAG8580662.1"/>
    <property type="molecule type" value="Genomic_DNA"/>
</dbReference>
<protein>
    <submittedName>
        <fullName evidence="1">1235_t:CDS:1</fullName>
    </submittedName>
</protein>
<proteinExistence type="predicted"/>
<accession>A0ACA9MAP8</accession>
<name>A0ACA9MAP8_9GLOM</name>
<sequence length="60" mass="6736">IIKEKSDLETENSKRKAENTKLKAESLACLELPVILEAQRSTRGTSSNSLLIKDLSDKKY</sequence>
<comment type="caution">
    <text evidence="1">The sequence shown here is derived from an EMBL/GenBank/DDBJ whole genome shotgun (WGS) entry which is preliminary data.</text>
</comment>
<organism evidence="1 2">
    <name type="scientific">Scutellospora calospora</name>
    <dbReference type="NCBI Taxonomy" id="85575"/>
    <lineage>
        <taxon>Eukaryota</taxon>
        <taxon>Fungi</taxon>
        <taxon>Fungi incertae sedis</taxon>
        <taxon>Mucoromycota</taxon>
        <taxon>Glomeromycotina</taxon>
        <taxon>Glomeromycetes</taxon>
        <taxon>Diversisporales</taxon>
        <taxon>Gigasporaceae</taxon>
        <taxon>Scutellospora</taxon>
    </lineage>
</organism>
<gene>
    <name evidence="1" type="ORF">SCALOS_LOCUS6193</name>
</gene>
<keyword evidence="2" id="KW-1185">Reference proteome</keyword>
<evidence type="ECO:0000313" key="1">
    <source>
        <dbReference type="EMBL" id="CAG8580662.1"/>
    </source>
</evidence>
<evidence type="ECO:0000313" key="2">
    <source>
        <dbReference type="Proteomes" id="UP000789860"/>
    </source>
</evidence>